<accession>A0A9N9FU70</accession>
<proteinExistence type="predicted"/>
<evidence type="ECO:0000313" key="2">
    <source>
        <dbReference type="EMBL" id="CAG8560392.1"/>
    </source>
</evidence>
<gene>
    <name evidence="2" type="ORF">RFULGI_LOCUS5034</name>
</gene>
<evidence type="ECO:0000313" key="3">
    <source>
        <dbReference type="Proteomes" id="UP000789396"/>
    </source>
</evidence>
<dbReference type="OrthoDB" id="2189509at2759"/>
<dbReference type="InterPro" id="IPR031537">
    <property type="entry name" value="DUF5092"/>
</dbReference>
<sequence length="448" mass="50321">MSENTSVNENAVTITQEGEVHDKLSLDNKKIPPVTSNVSIDPKKSFPTSGRFIQIIDNATTEDPFTLETFETLIHQHSEKDKDFILARVTTADPSDDSKTYHSYYSAHQINKVLFRTQPDQGLLHRMKAKNPLNNMNIIGDVYYYVVKVESVKPIQSSTIPFGVQNKTSLLENGVFMSEIHATSALDTNEGDYLINIDPDKIINREGGLHSSPPSIWQGDRDVNDSKDSVNIKTEERRRSANDLVQPPPKVFLPDNFQFKKHSSDNNLLSGQNTTPIMQPQLPITTSDNIQLHEINTTTSVSTHKNSGIPISCYKFEHTKYNVPYNFYNQNLDSISPLTKNPSSNSINLNEKGNLNQVYYYQAIFYATDDDFLMKSSVRQYFKSNALDPSDTQLFIINTSQSAHATGTLNTPPSTHLERIIANNGTFIDDSTTNNGQGNYGVFVQIRV</sequence>
<protein>
    <submittedName>
        <fullName evidence="2">16499_t:CDS:1</fullName>
    </submittedName>
</protein>
<evidence type="ECO:0000256" key="1">
    <source>
        <dbReference type="SAM" id="MobiDB-lite"/>
    </source>
</evidence>
<organism evidence="2 3">
    <name type="scientific">Racocetra fulgida</name>
    <dbReference type="NCBI Taxonomy" id="60492"/>
    <lineage>
        <taxon>Eukaryota</taxon>
        <taxon>Fungi</taxon>
        <taxon>Fungi incertae sedis</taxon>
        <taxon>Mucoromycota</taxon>
        <taxon>Glomeromycotina</taxon>
        <taxon>Glomeromycetes</taxon>
        <taxon>Diversisporales</taxon>
        <taxon>Gigasporaceae</taxon>
        <taxon>Racocetra</taxon>
    </lineage>
</organism>
<feature type="region of interest" description="Disordered" evidence="1">
    <location>
        <begin position="207"/>
        <end position="227"/>
    </location>
</feature>
<reference evidence="2" key="1">
    <citation type="submission" date="2021-06" db="EMBL/GenBank/DDBJ databases">
        <authorList>
            <person name="Kallberg Y."/>
            <person name="Tangrot J."/>
            <person name="Rosling A."/>
        </authorList>
    </citation>
    <scope>NUCLEOTIDE SEQUENCE</scope>
    <source>
        <strain evidence="2">IN212</strain>
    </source>
</reference>
<keyword evidence="3" id="KW-1185">Reference proteome</keyword>
<comment type="caution">
    <text evidence="2">The sequence shown here is derived from an EMBL/GenBank/DDBJ whole genome shotgun (WGS) entry which is preliminary data.</text>
</comment>
<dbReference type="Pfam" id="PF17010">
    <property type="entry name" value="DUF5092"/>
    <property type="match status" value="1"/>
</dbReference>
<dbReference type="AlphaFoldDB" id="A0A9N9FU70"/>
<name>A0A9N9FU70_9GLOM</name>
<dbReference type="Proteomes" id="UP000789396">
    <property type="component" value="Unassembled WGS sequence"/>
</dbReference>
<dbReference type="EMBL" id="CAJVPZ010005371">
    <property type="protein sequence ID" value="CAG8560392.1"/>
    <property type="molecule type" value="Genomic_DNA"/>
</dbReference>